<feature type="transmembrane region" description="Helical" evidence="1">
    <location>
        <begin position="21"/>
        <end position="41"/>
    </location>
</feature>
<dbReference type="RefSeq" id="WP_184993542.1">
    <property type="nucleotide sequence ID" value="NZ_BOMK01000012.1"/>
</dbReference>
<dbReference type="Gene3D" id="3.30.70.270">
    <property type="match status" value="1"/>
</dbReference>
<gene>
    <name evidence="3" type="ORF">BJ971_003002</name>
</gene>
<dbReference type="InterPro" id="IPR043128">
    <property type="entry name" value="Rev_trsase/Diguanyl_cyclase"/>
</dbReference>
<keyword evidence="1" id="KW-0472">Membrane</keyword>
<proteinExistence type="predicted"/>
<dbReference type="InterPro" id="IPR029787">
    <property type="entry name" value="Nucleotide_cyclase"/>
</dbReference>
<dbReference type="SMART" id="SM00267">
    <property type="entry name" value="GGDEF"/>
    <property type="match status" value="1"/>
</dbReference>
<protein>
    <submittedName>
        <fullName evidence="3">Diguanylate cyclase (GGDEF)-like protein</fullName>
    </submittedName>
</protein>
<dbReference type="PANTHER" id="PTHR45138">
    <property type="entry name" value="REGULATORY COMPONENTS OF SENSORY TRANSDUCTION SYSTEM"/>
    <property type="match status" value="1"/>
</dbReference>
<feature type="transmembrane region" description="Helical" evidence="1">
    <location>
        <begin position="100"/>
        <end position="117"/>
    </location>
</feature>
<dbReference type="FunFam" id="3.30.70.270:FF:000001">
    <property type="entry name" value="Diguanylate cyclase domain protein"/>
    <property type="match status" value="1"/>
</dbReference>
<keyword evidence="1" id="KW-0812">Transmembrane</keyword>
<dbReference type="GO" id="GO:0052621">
    <property type="term" value="F:diguanylate cyclase activity"/>
    <property type="evidence" value="ECO:0007669"/>
    <property type="project" value="TreeGrafter"/>
</dbReference>
<dbReference type="CDD" id="cd01949">
    <property type="entry name" value="GGDEF"/>
    <property type="match status" value="1"/>
</dbReference>
<dbReference type="AlphaFoldDB" id="A0A7W7HXB8"/>
<sequence>MPHKGDVFPYQLRDLHGASRSVVFLTLAGSPYVLATCVLMPDVGATGLTAGIATSVFMGLAGIASWRVPARLPRLFWFAAPILSILAITGLNLATNDASTGALLFYLWPVLYAANFLSSRVLGLNLALVYAGGAVTVFAILGPGAGLADLAATIMAMTLAATVVHSLRRRADRLHEVLERQAYADHLTGLANRRQFDEELANAGTWARIAGGPLALLTVDLDHFKAVNDTFGHAEGDQVLQAVAVAMRSAVGEDGLAARLGGDEFVVLLRADRRAAAAVAEGLCAAVAARTDLPGGAPGLSIGIAVLPDDAGDVGELVAASDAALYEAKTSGRGRVATAVPRPAADLTRQYS</sequence>
<evidence type="ECO:0000259" key="2">
    <source>
        <dbReference type="PROSITE" id="PS50887"/>
    </source>
</evidence>
<comment type="caution">
    <text evidence="3">The sequence shown here is derived from an EMBL/GenBank/DDBJ whole genome shotgun (WGS) entry which is preliminary data.</text>
</comment>
<dbReference type="InterPro" id="IPR000160">
    <property type="entry name" value="GGDEF_dom"/>
</dbReference>
<dbReference type="PROSITE" id="PS50887">
    <property type="entry name" value="GGDEF"/>
    <property type="match status" value="1"/>
</dbReference>
<dbReference type="InterPro" id="IPR050469">
    <property type="entry name" value="Diguanylate_Cyclase"/>
</dbReference>
<name>A0A7W7HXB8_9ACTN</name>
<organism evidence="3 4">
    <name type="scientific">Actinoplanes digitatis</name>
    <dbReference type="NCBI Taxonomy" id="1868"/>
    <lineage>
        <taxon>Bacteria</taxon>
        <taxon>Bacillati</taxon>
        <taxon>Actinomycetota</taxon>
        <taxon>Actinomycetes</taxon>
        <taxon>Micromonosporales</taxon>
        <taxon>Micromonosporaceae</taxon>
        <taxon>Actinoplanes</taxon>
    </lineage>
</organism>
<feature type="transmembrane region" description="Helical" evidence="1">
    <location>
        <begin position="75"/>
        <end position="94"/>
    </location>
</feature>
<keyword evidence="4" id="KW-1185">Reference proteome</keyword>
<feature type="domain" description="GGDEF" evidence="2">
    <location>
        <begin position="212"/>
        <end position="341"/>
    </location>
</feature>
<accession>A0A7W7HXB8</accession>
<keyword evidence="1" id="KW-1133">Transmembrane helix</keyword>
<feature type="transmembrane region" description="Helical" evidence="1">
    <location>
        <begin position="124"/>
        <end position="141"/>
    </location>
</feature>
<dbReference type="EMBL" id="JACHNH010000001">
    <property type="protein sequence ID" value="MBB4762446.1"/>
    <property type="molecule type" value="Genomic_DNA"/>
</dbReference>
<feature type="transmembrane region" description="Helical" evidence="1">
    <location>
        <begin position="47"/>
        <end position="68"/>
    </location>
</feature>
<reference evidence="3 4" key="1">
    <citation type="submission" date="2020-08" db="EMBL/GenBank/DDBJ databases">
        <title>Sequencing the genomes of 1000 actinobacteria strains.</title>
        <authorList>
            <person name="Klenk H.-P."/>
        </authorList>
    </citation>
    <scope>NUCLEOTIDE SEQUENCE [LARGE SCALE GENOMIC DNA]</scope>
    <source>
        <strain evidence="3 4">DSM 43149</strain>
    </source>
</reference>
<feature type="transmembrane region" description="Helical" evidence="1">
    <location>
        <begin position="147"/>
        <end position="167"/>
    </location>
</feature>
<dbReference type="Proteomes" id="UP000578112">
    <property type="component" value="Unassembled WGS sequence"/>
</dbReference>
<evidence type="ECO:0000256" key="1">
    <source>
        <dbReference type="SAM" id="Phobius"/>
    </source>
</evidence>
<evidence type="ECO:0000313" key="3">
    <source>
        <dbReference type="EMBL" id="MBB4762446.1"/>
    </source>
</evidence>
<dbReference type="NCBIfam" id="TIGR00254">
    <property type="entry name" value="GGDEF"/>
    <property type="match status" value="1"/>
</dbReference>
<dbReference type="Pfam" id="PF00990">
    <property type="entry name" value="GGDEF"/>
    <property type="match status" value="1"/>
</dbReference>
<dbReference type="PANTHER" id="PTHR45138:SF9">
    <property type="entry name" value="DIGUANYLATE CYCLASE DGCM-RELATED"/>
    <property type="match status" value="1"/>
</dbReference>
<dbReference type="GO" id="GO:0043709">
    <property type="term" value="P:cell adhesion involved in single-species biofilm formation"/>
    <property type="evidence" value="ECO:0007669"/>
    <property type="project" value="TreeGrafter"/>
</dbReference>
<evidence type="ECO:0000313" key="4">
    <source>
        <dbReference type="Proteomes" id="UP000578112"/>
    </source>
</evidence>
<dbReference type="GO" id="GO:0005886">
    <property type="term" value="C:plasma membrane"/>
    <property type="evidence" value="ECO:0007669"/>
    <property type="project" value="TreeGrafter"/>
</dbReference>
<dbReference type="SUPFAM" id="SSF55073">
    <property type="entry name" value="Nucleotide cyclase"/>
    <property type="match status" value="1"/>
</dbReference>
<dbReference type="GO" id="GO:1902201">
    <property type="term" value="P:negative regulation of bacterial-type flagellum-dependent cell motility"/>
    <property type="evidence" value="ECO:0007669"/>
    <property type="project" value="TreeGrafter"/>
</dbReference>